<feature type="domain" description="Tyr recombinase" evidence="2">
    <location>
        <begin position="33"/>
        <end position="83"/>
    </location>
</feature>
<dbReference type="InterPro" id="IPR002104">
    <property type="entry name" value="Integrase_catalytic"/>
</dbReference>
<reference evidence="3" key="1">
    <citation type="submission" date="2022-10" db="EMBL/GenBank/DDBJ databases">
        <title>Completed Genome Sequence of two octocoral isolated bacterium, Endozoicomonas euniceicola EF212T and Endozoicomonas gorgoniicola PS125T.</title>
        <authorList>
            <person name="Chiou Y.-J."/>
            <person name="Chen Y.-H."/>
        </authorList>
    </citation>
    <scope>NUCLEOTIDE SEQUENCE</scope>
    <source>
        <strain evidence="3">EF212</strain>
    </source>
</reference>
<dbReference type="Gene3D" id="1.10.443.10">
    <property type="entry name" value="Intergrase catalytic core"/>
    <property type="match status" value="1"/>
</dbReference>
<proteinExistence type="predicted"/>
<dbReference type="InterPro" id="IPR011010">
    <property type="entry name" value="DNA_brk_join_enz"/>
</dbReference>
<gene>
    <name evidence="3" type="ORF">NX720_24585</name>
</gene>
<evidence type="ECO:0000313" key="4">
    <source>
        <dbReference type="Proteomes" id="UP001163255"/>
    </source>
</evidence>
<dbReference type="EMBL" id="CP103300">
    <property type="protein sequence ID" value="UYM15953.1"/>
    <property type="molecule type" value="Genomic_DNA"/>
</dbReference>
<name>A0ABY6GT63_9GAMM</name>
<dbReference type="Pfam" id="PF00589">
    <property type="entry name" value="Phage_integrase"/>
    <property type="match status" value="1"/>
</dbReference>
<dbReference type="InterPro" id="IPR013762">
    <property type="entry name" value="Integrase-like_cat_sf"/>
</dbReference>
<keyword evidence="1" id="KW-0233">DNA recombination</keyword>
<evidence type="ECO:0000313" key="3">
    <source>
        <dbReference type="EMBL" id="UYM15953.1"/>
    </source>
</evidence>
<dbReference type="Proteomes" id="UP001163255">
    <property type="component" value="Chromosome"/>
</dbReference>
<dbReference type="RefSeq" id="WP_262598217.1">
    <property type="nucleotide sequence ID" value="NZ_CP103300.1"/>
</dbReference>
<keyword evidence="4" id="KW-1185">Reference proteome</keyword>
<organism evidence="3 4">
    <name type="scientific">Endozoicomonas euniceicola</name>
    <dbReference type="NCBI Taxonomy" id="1234143"/>
    <lineage>
        <taxon>Bacteria</taxon>
        <taxon>Pseudomonadati</taxon>
        <taxon>Pseudomonadota</taxon>
        <taxon>Gammaproteobacteria</taxon>
        <taxon>Oceanospirillales</taxon>
        <taxon>Endozoicomonadaceae</taxon>
        <taxon>Endozoicomonas</taxon>
    </lineage>
</organism>
<sequence length="110" mass="12076">MLPFSNFTPQGAQGVKPLSVRFFPFYGVTPCTNAGIAYGNEFSSHSLRRGVAHLMVEKGGDIPMLMEHIGWKSEQVAAEYVKDVRSRSADLLVAITGTSDKKEVKKIESD</sequence>
<evidence type="ECO:0000256" key="1">
    <source>
        <dbReference type="ARBA" id="ARBA00023172"/>
    </source>
</evidence>
<protein>
    <submittedName>
        <fullName evidence="3">Tyrosine-type recombinase/integrase</fullName>
    </submittedName>
</protein>
<accession>A0ABY6GT63</accession>
<dbReference type="SUPFAM" id="SSF56349">
    <property type="entry name" value="DNA breaking-rejoining enzymes"/>
    <property type="match status" value="1"/>
</dbReference>
<evidence type="ECO:0000259" key="2">
    <source>
        <dbReference type="Pfam" id="PF00589"/>
    </source>
</evidence>